<comment type="caution">
    <text evidence="3">The sequence shown here is derived from an EMBL/GenBank/DDBJ whole genome shotgun (WGS) entry which is preliminary data.</text>
</comment>
<dbReference type="PANTHER" id="PTHR46558">
    <property type="entry name" value="TRACRIPTIONAL REGULATORY PROTEIN-RELATED-RELATED"/>
    <property type="match status" value="1"/>
</dbReference>
<dbReference type="SMART" id="SM00530">
    <property type="entry name" value="HTH_XRE"/>
    <property type="match status" value="1"/>
</dbReference>
<organism evidence="3 4">
    <name type="scientific">[Anoxybacillus] calidus</name>
    <dbReference type="NCBI Taxonomy" id="575178"/>
    <lineage>
        <taxon>Bacteria</taxon>
        <taxon>Bacillati</taxon>
        <taxon>Bacillota</taxon>
        <taxon>Bacilli</taxon>
        <taxon>Bacillales</taxon>
        <taxon>Anoxybacillaceae</taxon>
        <taxon>Paranoxybacillus</taxon>
    </lineage>
</organism>
<evidence type="ECO:0000256" key="1">
    <source>
        <dbReference type="ARBA" id="ARBA00023125"/>
    </source>
</evidence>
<sequence>MISKRLSELRKRKKWSLQYTADQLGIAKSTYAGYESGYRQPSLEAIKEIASLFETSVDYLLGMVDNSSFELEHKDKMKSLELTEKDLLAKVRLTIDGKSLSQDELNQFIAFIRVKREVEAKR</sequence>
<evidence type="ECO:0000313" key="3">
    <source>
        <dbReference type="EMBL" id="MBA2872948.1"/>
    </source>
</evidence>
<reference evidence="3 4" key="1">
    <citation type="submission" date="2020-07" db="EMBL/GenBank/DDBJ databases">
        <title>Genomic Encyclopedia of Type Strains, Phase IV (KMG-IV): sequencing the most valuable type-strain genomes for metagenomic binning, comparative biology and taxonomic classification.</title>
        <authorList>
            <person name="Goeker M."/>
        </authorList>
    </citation>
    <scope>NUCLEOTIDE SEQUENCE [LARGE SCALE GENOMIC DNA]</scope>
    <source>
        <strain evidence="3 4">DSM 25220</strain>
    </source>
</reference>
<dbReference type="InterPro" id="IPR001387">
    <property type="entry name" value="Cro/C1-type_HTH"/>
</dbReference>
<name>A0A7W0BWG4_9BACL</name>
<dbReference type="Proteomes" id="UP000580891">
    <property type="component" value="Unassembled WGS sequence"/>
</dbReference>
<dbReference type="RefSeq" id="WP_343046555.1">
    <property type="nucleotide sequence ID" value="NZ_JACDUU010000010.1"/>
</dbReference>
<accession>A0A7W0BWG4</accession>
<gene>
    <name evidence="3" type="ORF">HNQ85_003263</name>
</gene>
<protein>
    <submittedName>
        <fullName evidence="3">Transcriptional regulator with XRE-family HTH domain</fullName>
    </submittedName>
</protein>
<dbReference type="PANTHER" id="PTHR46558:SF14">
    <property type="entry name" value="HTH-TYPE TRANSCRIPTIONAL REGULATOR ANSR"/>
    <property type="match status" value="1"/>
</dbReference>
<dbReference type="Gene3D" id="1.10.260.40">
    <property type="entry name" value="lambda repressor-like DNA-binding domains"/>
    <property type="match status" value="1"/>
</dbReference>
<dbReference type="InterPro" id="IPR010982">
    <property type="entry name" value="Lambda_DNA-bd_dom_sf"/>
</dbReference>
<feature type="domain" description="HTH cro/C1-type" evidence="2">
    <location>
        <begin position="6"/>
        <end position="60"/>
    </location>
</feature>
<dbReference type="CDD" id="cd00093">
    <property type="entry name" value="HTH_XRE"/>
    <property type="match status" value="1"/>
</dbReference>
<keyword evidence="1" id="KW-0238">DNA-binding</keyword>
<dbReference type="Pfam" id="PF01381">
    <property type="entry name" value="HTH_3"/>
    <property type="match status" value="1"/>
</dbReference>
<evidence type="ECO:0000313" key="4">
    <source>
        <dbReference type="Proteomes" id="UP000580891"/>
    </source>
</evidence>
<dbReference type="EMBL" id="JACDUU010000010">
    <property type="protein sequence ID" value="MBA2872948.1"/>
    <property type="molecule type" value="Genomic_DNA"/>
</dbReference>
<keyword evidence="4" id="KW-1185">Reference proteome</keyword>
<dbReference type="PROSITE" id="PS50943">
    <property type="entry name" value="HTH_CROC1"/>
    <property type="match status" value="1"/>
</dbReference>
<dbReference type="SUPFAM" id="SSF47413">
    <property type="entry name" value="lambda repressor-like DNA-binding domains"/>
    <property type="match status" value="1"/>
</dbReference>
<dbReference type="GO" id="GO:0003677">
    <property type="term" value="F:DNA binding"/>
    <property type="evidence" value="ECO:0007669"/>
    <property type="project" value="UniProtKB-KW"/>
</dbReference>
<evidence type="ECO:0000259" key="2">
    <source>
        <dbReference type="PROSITE" id="PS50943"/>
    </source>
</evidence>
<proteinExistence type="predicted"/>
<dbReference type="AlphaFoldDB" id="A0A7W0BWG4"/>